<feature type="chain" id="PRO_5042213778" evidence="2">
    <location>
        <begin position="16"/>
        <end position="282"/>
    </location>
</feature>
<feature type="transmembrane region" description="Helical" evidence="1">
    <location>
        <begin position="210"/>
        <end position="233"/>
    </location>
</feature>
<dbReference type="Proteomes" id="UP000834106">
    <property type="component" value="Chromosome 7"/>
</dbReference>
<keyword evidence="1" id="KW-0812">Transmembrane</keyword>
<keyword evidence="2" id="KW-0732">Signal</keyword>
<sequence length="282" mass="32155">MILFCCSCLLQNVQGSKVYSRDSLNSFVYDYAFKKISRSRTGKLYDISLPLNYSGMEVSILRMRTRSLWMKGANFSFFDIPTRILPWPFSRRVVLVYQNLGNWSTLYYNVSNYTFVAPVVGLLAYDSSTSSPHNELIELNLMGDNPIVVRFPNVSLSVGMKCVRFSTNGMVELSNVTRNNSCMARGHGHFSIVVPSRLSDEKTKERVWKWWVIGFAGGIVGLILLLVVMIVVYKLTKGEKIKKMERQSERNEVLDTIWIGRSRMPSASGIRTQPELENSYVP</sequence>
<dbReference type="Pfam" id="PF06697">
    <property type="entry name" value="DUF1191"/>
    <property type="match status" value="1"/>
</dbReference>
<proteinExistence type="predicted"/>
<protein>
    <submittedName>
        <fullName evidence="3">Uncharacterized protein</fullName>
    </submittedName>
</protein>
<name>A0AAD1Z7F5_9LAMI</name>
<dbReference type="PANTHER" id="PTHR33512">
    <property type="entry name" value="PROTEIN, PUTATIVE (DUF1191)-RELATED"/>
    <property type="match status" value="1"/>
</dbReference>
<reference evidence="3" key="1">
    <citation type="submission" date="2023-05" db="EMBL/GenBank/DDBJ databases">
        <authorList>
            <person name="Huff M."/>
        </authorList>
    </citation>
    <scope>NUCLEOTIDE SEQUENCE</scope>
</reference>
<evidence type="ECO:0000256" key="2">
    <source>
        <dbReference type="SAM" id="SignalP"/>
    </source>
</evidence>
<dbReference type="PANTHER" id="PTHR33512:SF7">
    <property type="entry name" value="LEGUME LECTIN DOMAIN-CONTAINING PROTEIN"/>
    <property type="match status" value="1"/>
</dbReference>
<dbReference type="InterPro" id="IPR010605">
    <property type="entry name" value="DUF1191"/>
</dbReference>
<gene>
    <name evidence="3" type="ORF">FPE_LOCUS11594</name>
</gene>
<organism evidence="3 4">
    <name type="scientific">Fraxinus pennsylvanica</name>
    <dbReference type="NCBI Taxonomy" id="56036"/>
    <lineage>
        <taxon>Eukaryota</taxon>
        <taxon>Viridiplantae</taxon>
        <taxon>Streptophyta</taxon>
        <taxon>Embryophyta</taxon>
        <taxon>Tracheophyta</taxon>
        <taxon>Spermatophyta</taxon>
        <taxon>Magnoliopsida</taxon>
        <taxon>eudicotyledons</taxon>
        <taxon>Gunneridae</taxon>
        <taxon>Pentapetalae</taxon>
        <taxon>asterids</taxon>
        <taxon>lamiids</taxon>
        <taxon>Lamiales</taxon>
        <taxon>Oleaceae</taxon>
        <taxon>Oleeae</taxon>
        <taxon>Fraxinus</taxon>
    </lineage>
</organism>
<keyword evidence="1" id="KW-0472">Membrane</keyword>
<feature type="signal peptide" evidence="2">
    <location>
        <begin position="1"/>
        <end position="15"/>
    </location>
</feature>
<keyword evidence="1" id="KW-1133">Transmembrane helix</keyword>
<evidence type="ECO:0000313" key="4">
    <source>
        <dbReference type="Proteomes" id="UP000834106"/>
    </source>
</evidence>
<keyword evidence="4" id="KW-1185">Reference proteome</keyword>
<dbReference type="AlphaFoldDB" id="A0AAD1Z7F5"/>
<evidence type="ECO:0000313" key="3">
    <source>
        <dbReference type="EMBL" id="CAI9764164.1"/>
    </source>
</evidence>
<evidence type="ECO:0000256" key="1">
    <source>
        <dbReference type="SAM" id="Phobius"/>
    </source>
</evidence>
<dbReference type="GO" id="GO:0016020">
    <property type="term" value="C:membrane"/>
    <property type="evidence" value="ECO:0007669"/>
    <property type="project" value="TreeGrafter"/>
</dbReference>
<accession>A0AAD1Z7F5</accession>
<dbReference type="EMBL" id="OU503042">
    <property type="protein sequence ID" value="CAI9764164.1"/>
    <property type="molecule type" value="Genomic_DNA"/>
</dbReference>